<reference evidence="1" key="1">
    <citation type="submission" date="2021-02" db="EMBL/GenBank/DDBJ databases">
        <authorList>
            <consortium name="DOE Joint Genome Institute"/>
            <person name="Ahrendt S."/>
            <person name="Looney B.P."/>
            <person name="Miyauchi S."/>
            <person name="Morin E."/>
            <person name="Drula E."/>
            <person name="Courty P.E."/>
            <person name="Chicoki N."/>
            <person name="Fauchery L."/>
            <person name="Kohler A."/>
            <person name="Kuo A."/>
            <person name="Labutti K."/>
            <person name="Pangilinan J."/>
            <person name="Lipzen A."/>
            <person name="Riley R."/>
            <person name="Andreopoulos W."/>
            <person name="He G."/>
            <person name="Johnson J."/>
            <person name="Barry K.W."/>
            <person name="Grigoriev I.V."/>
            <person name="Nagy L."/>
            <person name="Hibbett D."/>
            <person name="Henrissat B."/>
            <person name="Matheny P.B."/>
            <person name="Labbe J."/>
            <person name="Martin F."/>
        </authorList>
    </citation>
    <scope>NUCLEOTIDE SEQUENCE</scope>
    <source>
        <strain evidence="1">EC-137</strain>
    </source>
</reference>
<evidence type="ECO:0000313" key="2">
    <source>
        <dbReference type="Proteomes" id="UP000814128"/>
    </source>
</evidence>
<protein>
    <submittedName>
        <fullName evidence="1">Uncharacterized protein</fullName>
    </submittedName>
</protein>
<evidence type="ECO:0000313" key="1">
    <source>
        <dbReference type="EMBL" id="KAI0031231.1"/>
    </source>
</evidence>
<organism evidence="1 2">
    <name type="scientific">Vararia minispora EC-137</name>
    <dbReference type="NCBI Taxonomy" id="1314806"/>
    <lineage>
        <taxon>Eukaryota</taxon>
        <taxon>Fungi</taxon>
        <taxon>Dikarya</taxon>
        <taxon>Basidiomycota</taxon>
        <taxon>Agaricomycotina</taxon>
        <taxon>Agaricomycetes</taxon>
        <taxon>Russulales</taxon>
        <taxon>Lachnocladiaceae</taxon>
        <taxon>Vararia</taxon>
    </lineage>
</organism>
<name>A0ACB8QI11_9AGAM</name>
<sequence length="184" mass="19866">MPVSTYSPPDSPLSMHTLLDDSDGYTIRALTSADVPAALKLFTKLQPTAPALSPSYFTRLLVAPHHTALLAFPSSDPNTPVGLLAAAAHTPNNDLCAHTPLSARLDVLLLGVLPAHRRRHLAARLVCAAARRLEAPRVRAEVRVRDAEGRAFWSGMGCAEEVEARPWRAGAWGEVVRLEGRVEV</sequence>
<gene>
    <name evidence="1" type="ORF">K488DRAFT_71577</name>
</gene>
<proteinExistence type="predicted"/>
<keyword evidence="2" id="KW-1185">Reference proteome</keyword>
<accession>A0ACB8QI11</accession>
<comment type="caution">
    <text evidence="1">The sequence shown here is derived from an EMBL/GenBank/DDBJ whole genome shotgun (WGS) entry which is preliminary data.</text>
</comment>
<dbReference type="EMBL" id="MU273588">
    <property type="protein sequence ID" value="KAI0031231.1"/>
    <property type="molecule type" value="Genomic_DNA"/>
</dbReference>
<reference evidence="1" key="2">
    <citation type="journal article" date="2022" name="New Phytol.">
        <title>Evolutionary transition to the ectomycorrhizal habit in the genomes of a hyperdiverse lineage of mushroom-forming fungi.</title>
        <authorList>
            <person name="Looney B."/>
            <person name="Miyauchi S."/>
            <person name="Morin E."/>
            <person name="Drula E."/>
            <person name="Courty P.E."/>
            <person name="Kohler A."/>
            <person name="Kuo A."/>
            <person name="LaButti K."/>
            <person name="Pangilinan J."/>
            <person name="Lipzen A."/>
            <person name="Riley R."/>
            <person name="Andreopoulos W."/>
            <person name="He G."/>
            <person name="Johnson J."/>
            <person name="Nolan M."/>
            <person name="Tritt A."/>
            <person name="Barry K.W."/>
            <person name="Grigoriev I.V."/>
            <person name="Nagy L.G."/>
            <person name="Hibbett D."/>
            <person name="Henrissat B."/>
            <person name="Matheny P.B."/>
            <person name="Labbe J."/>
            <person name="Martin F.M."/>
        </authorList>
    </citation>
    <scope>NUCLEOTIDE SEQUENCE</scope>
    <source>
        <strain evidence="1">EC-137</strain>
    </source>
</reference>
<dbReference type="Proteomes" id="UP000814128">
    <property type="component" value="Unassembled WGS sequence"/>
</dbReference>